<dbReference type="AlphaFoldDB" id="A0A6A1VQX0"/>
<dbReference type="InterPro" id="IPR024096">
    <property type="entry name" value="NO_sig/Golgi_transp_ligand-bd"/>
</dbReference>
<evidence type="ECO:0000256" key="2">
    <source>
        <dbReference type="ARBA" id="ARBA00004240"/>
    </source>
</evidence>
<comment type="caution">
    <text evidence="8">The sequence shown here is derived from an EMBL/GenBank/DDBJ whole genome shotgun (WGS) entry which is preliminary data.</text>
</comment>
<proteinExistence type="inferred from homology"/>
<comment type="subcellular location">
    <subcellularLocation>
        <location evidence="2">Endoplasmic reticulum</location>
    </subcellularLocation>
    <subcellularLocation>
        <location evidence="1">Golgi apparatus</location>
        <location evidence="1">cis-Golgi network</location>
    </subcellularLocation>
</comment>
<dbReference type="GO" id="GO:0030008">
    <property type="term" value="C:TRAPP complex"/>
    <property type="evidence" value="ECO:0007669"/>
    <property type="project" value="InterPro"/>
</dbReference>
<dbReference type="Gene3D" id="3.30.1380.20">
    <property type="entry name" value="Trafficking protein particle complex subunit 3"/>
    <property type="match status" value="2"/>
</dbReference>
<dbReference type="CDD" id="cd14942">
    <property type="entry name" value="TRAPPC3_bet3"/>
    <property type="match status" value="1"/>
</dbReference>
<keyword evidence="9" id="KW-1185">Reference proteome</keyword>
<protein>
    <submittedName>
        <fullName evidence="8">Trafficking protein particle complex subunit 3</fullName>
    </submittedName>
</protein>
<dbReference type="SUPFAM" id="SSF111126">
    <property type="entry name" value="Ligand-binding domain in the NO signalling and Golgi transport"/>
    <property type="match status" value="2"/>
</dbReference>
<keyword evidence="4" id="KW-0813">Transport</keyword>
<dbReference type="Pfam" id="PF04051">
    <property type="entry name" value="TRAPP"/>
    <property type="match status" value="2"/>
</dbReference>
<dbReference type="Proteomes" id="UP000516437">
    <property type="component" value="Chromosome 4"/>
</dbReference>
<evidence type="ECO:0000313" key="9">
    <source>
        <dbReference type="Proteomes" id="UP000516437"/>
    </source>
</evidence>
<evidence type="ECO:0000256" key="4">
    <source>
        <dbReference type="ARBA" id="ARBA00022448"/>
    </source>
</evidence>
<dbReference type="OrthoDB" id="10262857at2759"/>
<dbReference type="InterPro" id="IPR016721">
    <property type="entry name" value="Bet3"/>
</dbReference>
<dbReference type="InterPro" id="IPR007194">
    <property type="entry name" value="TRAPP_component"/>
</dbReference>
<dbReference type="GO" id="GO:0005783">
    <property type="term" value="C:endoplasmic reticulum"/>
    <property type="evidence" value="ECO:0007669"/>
    <property type="project" value="UniProtKB-SubCell"/>
</dbReference>
<evidence type="ECO:0000256" key="6">
    <source>
        <dbReference type="ARBA" id="ARBA00022892"/>
    </source>
</evidence>
<keyword evidence="6" id="KW-0931">ER-Golgi transport</keyword>
<gene>
    <name evidence="8" type="ORF">CJ030_MR4G026739</name>
</gene>
<comment type="similarity">
    <text evidence="3">Belongs to the TRAPP small subunits family. BET3 subfamily.</text>
</comment>
<evidence type="ECO:0000256" key="7">
    <source>
        <dbReference type="ARBA" id="ARBA00023034"/>
    </source>
</evidence>
<name>A0A6A1VQX0_9ROSI</name>
<sequence length="309" mass="34383">MAPVAPRSGDAIFANVERVNAELFTLTYGAIVRQLLTDLEEVEEVNKQLDQMGYNIGIRLIDEFLAKSNVSRCIDFKETAEAIAKLIPEDKLVISSTGIEVRESDADKLFSGHDLQIAALDKFLACMSQCKVGFKMFLGVTASVTNWDADGTCCSIVLEDNPLVDFVELPDTCQGLYYCNILSGVVRGALEMRVEGKVMSPRPTLLVKWSGSSVPFSPHKKGVERKVTSPRPTGCMRRDLFGTLSFHGGICNMWRVDAAQNGLAFTYLQVSMKTEVTWARDMLRGDDAFELQVKLLKQVPEEYPYKDDE</sequence>
<keyword evidence="7" id="KW-0333">Golgi apparatus</keyword>
<dbReference type="PANTHER" id="PTHR13048">
    <property type="entry name" value="TRAFFICKING PROTEIN PARTICLE COMPLEX SUBUNIT 3"/>
    <property type="match status" value="1"/>
</dbReference>
<dbReference type="GO" id="GO:0048193">
    <property type="term" value="P:Golgi vesicle transport"/>
    <property type="evidence" value="ECO:0007669"/>
    <property type="project" value="InterPro"/>
</dbReference>
<evidence type="ECO:0000313" key="8">
    <source>
        <dbReference type="EMBL" id="KAB1215329.1"/>
    </source>
</evidence>
<reference evidence="8 9" key="1">
    <citation type="journal article" date="2019" name="Plant Biotechnol. J.">
        <title>The red bayberry genome and genetic basis of sex determination.</title>
        <authorList>
            <person name="Jia H.M."/>
            <person name="Jia H.J."/>
            <person name="Cai Q.L."/>
            <person name="Wang Y."/>
            <person name="Zhao H.B."/>
            <person name="Yang W.F."/>
            <person name="Wang G.Y."/>
            <person name="Li Y.H."/>
            <person name="Zhan D.L."/>
            <person name="Shen Y.T."/>
            <person name="Niu Q.F."/>
            <person name="Chang L."/>
            <person name="Qiu J."/>
            <person name="Zhao L."/>
            <person name="Xie H.B."/>
            <person name="Fu W.Y."/>
            <person name="Jin J."/>
            <person name="Li X.W."/>
            <person name="Jiao Y."/>
            <person name="Zhou C.C."/>
            <person name="Tu T."/>
            <person name="Chai C.Y."/>
            <person name="Gao J.L."/>
            <person name="Fan L.J."/>
            <person name="van de Weg E."/>
            <person name="Wang J.Y."/>
            <person name="Gao Z.S."/>
        </authorList>
    </citation>
    <scope>NUCLEOTIDE SEQUENCE [LARGE SCALE GENOMIC DNA]</scope>
    <source>
        <tissue evidence="8">Leaves</tissue>
    </source>
</reference>
<organism evidence="8 9">
    <name type="scientific">Morella rubra</name>
    <name type="common">Chinese bayberry</name>
    <dbReference type="NCBI Taxonomy" id="262757"/>
    <lineage>
        <taxon>Eukaryota</taxon>
        <taxon>Viridiplantae</taxon>
        <taxon>Streptophyta</taxon>
        <taxon>Embryophyta</taxon>
        <taxon>Tracheophyta</taxon>
        <taxon>Spermatophyta</taxon>
        <taxon>Magnoliopsida</taxon>
        <taxon>eudicotyledons</taxon>
        <taxon>Gunneridae</taxon>
        <taxon>Pentapetalae</taxon>
        <taxon>rosids</taxon>
        <taxon>fabids</taxon>
        <taxon>Fagales</taxon>
        <taxon>Myricaceae</taxon>
        <taxon>Morella</taxon>
    </lineage>
</organism>
<evidence type="ECO:0000256" key="1">
    <source>
        <dbReference type="ARBA" id="ARBA00004222"/>
    </source>
</evidence>
<evidence type="ECO:0000256" key="3">
    <source>
        <dbReference type="ARBA" id="ARBA00006218"/>
    </source>
</evidence>
<dbReference type="GO" id="GO:0005794">
    <property type="term" value="C:Golgi apparatus"/>
    <property type="evidence" value="ECO:0007669"/>
    <property type="project" value="UniProtKB-SubCell"/>
</dbReference>
<accession>A0A6A1VQX0</accession>
<evidence type="ECO:0000256" key="5">
    <source>
        <dbReference type="ARBA" id="ARBA00022824"/>
    </source>
</evidence>
<dbReference type="EMBL" id="RXIC02000022">
    <property type="protein sequence ID" value="KAB1215329.1"/>
    <property type="molecule type" value="Genomic_DNA"/>
</dbReference>
<keyword evidence="5" id="KW-0256">Endoplasmic reticulum</keyword>